<dbReference type="FunFam" id="1.10.3880.10:FF:000001">
    <property type="entry name" value="Probable Fe(2+)-trafficking protein"/>
    <property type="match status" value="1"/>
</dbReference>
<evidence type="ECO:0000256" key="2">
    <source>
        <dbReference type="ARBA" id="ARBA00053793"/>
    </source>
</evidence>
<comment type="similarity">
    <text evidence="3 5">Belongs to the Fe(2+)-trafficking protein family.</text>
</comment>
<proteinExistence type="inferred from homology"/>
<dbReference type="RefSeq" id="WP_012800143.1">
    <property type="nucleotide sequence ID" value="NC_013166.1"/>
</dbReference>
<dbReference type="AlphaFoldDB" id="C7R6W2"/>
<sequence length="91" mass="10729">MSRTVFCKKLQKEAEGLSFKPYPGELGEKIYNEISQEAWTQWLNHQTMLINEKRLSLMDPQAQTYLAEQMEMYLFGGDYEKPEGYVPEEDK</sequence>
<dbReference type="KEGG" id="kko:Kkor_0207"/>
<evidence type="ECO:0000256" key="4">
    <source>
        <dbReference type="ARBA" id="ARBA00070403"/>
    </source>
</evidence>
<keyword evidence="1 5" id="KW-0408">Iron</keyword>
<dbReference type="NCBIfam" id="NF003817">
    <property type="entry name" value="PRK05408.1"/>
    <property type="match status" value="1"/>
</dbReference>
<evidence type="ECO:0000256" key="5">
    <source>
        <dbReference type="HAMAP-Rule" id="MF_00686"/>
    </source>
</evidence>
<dbReference type="Proteomes" id="UP000001231">
    <property type="component" value="Chromosome"/>
</dbReference>
<dbReference type="SUPFAM" id="SSF111148">
    <property type="entry name" value="YggX-like"/>
    <property type="match status" value="1"/>
</dbReference>
<dbReference type="eggNOG" id="COG2924">
    <property type="taxonomic scope" value="Bacteria"/>
</dbReference>
<dbReference type="Gene3D" id="1.10.3880.10">
    <property type="entry name" value="Fe(II) trafficking protein YggX"/>
    <property type="match status" value="1"/>
</dbReference>
<dbReference type="InterPro" id="IPR036766">
    <property type="entry name" value="Fe_traffick_prot_YggX_sf"/>
</dbReference>
<evidence type="ECO:0000313" key="7">
    <source>
        <dbReference type="Proteomes" id="UP000001231"/>
    </source>
</evidence>
<dbReference type="GO" id="GO:0034599">
    <property type="term" value="P:cellular response to oxidative stress"/>
    <property type="evidence" value="ECO:0007669"/>
    <property type="project" value="TreeGrafter"/>
</dbReference>
<dbReference type="HOGENOM" id="CLU_170994_0_0_6"/>
<evidence type="ECO:0000313" key="6">
    <source>
        <dbReference type="EMBL" id="ACV25628.1"/>
    </source>
</evidence>
<dbReference type="HAMAP" id="MF_00686">
    <property type="entry name" value="Fe_traffic_YggX"/>
    <property type="match status" value="1"/>
</dbReference>
<dbReference type="EMBL" id="CP001707">
    <property type="protein sequence ID" value="ACV25628.1"/>
    <property type="molecule type" value="Genomic_DNA"/>
</dbReference>
<protein>
    <recommendedName>
        <fullName evidence="4 5">Probable Fe(2+)-trafficking protein</fullName>
    </recommendedName>
</protein>
<dbReference type="InParanoid" id="C7R6W2"/>
<organism evidence="6 7">
    <name type="scientific">Kangiella koreensis (strain DSM 16069 / JCM 12317 / KCTC 12182 / SW-125)</name>
    <dbReference type="NCBI Taxonomy" id="523791"/>
    <lineage>
        <taxon>Bacteria</taxon>
        <taxon>Pseudomonadati</taxon>
        <taxon>Pseudomonadota</taxon>
        <taxon>Gammaproteobacteria</taxon>
        <taxon>Kangiellales</taxon>
        <taxon>Kangiellaceae</taxon>
        <taxon>Kangiella</taxon>
    </lineage>
</organism>
<accession>C7R6W2</accession>
<dbReference type="PANTHER" id="PTHR36965">
    <property type="entry name" value="FE(2+)-TRAFFICKING PROTEIN-RELATED"/>
    <property type="match status" value="1"/>
</dbReference>
<dbReference type="OrthoDB" id="9804318at2"/>
<dbReference type="STRING" id="523791.Kkor_0207"/>
<name>C7R6W2_KANKD</name>
<evidence type="ECO:0000256" key="1">
    <source>
        <dbReference type="ARBA" id="ARBA00023004"/>
    </source>
</evidence>
<dbReference type="PIRSF" id="PIRSF029827">
    <property type="entry name" value="Fe_traffic_YggX"/>
    <property type="match status" value="1"/>
</dbReference>
<evidence type="ECO:0000256" key="3">
    <source>
        <dbReference type="ARBA" id="ARBA00061679"/>
    </source>
</evidence>
<dbReference type="GO" id="GO:0005506">
    <property type="term" value="F:iron ion binding"/>
    <property type="evidence" value="ECO:0007669"/>
    <property type="project" value="UniProtKB-UniRule"/>
</dbReference>
<comment type="function">
    <text evidence="2">Could be a mediator in iron transactions between iron acquisition and iron-requiring processes, such as synthesis and/or repair of Fe-S clusters in biosynthetic enzymes. Necessary to maintain high levels of aconitase under oxidative stress.</text>
</comment>
<reference evidence="6 7" key="1">
    <citation type="journal article" date="2009" name="Stand. Genomic Sci.">
        <title>Complete genome sequence of Kangiella koreensis type strain (SW-125).</title>
        <authorList>
            <person name="Han C."/>
            <person name="Sikorski J."/>
            <person name="Lapidus A."/>
            <person name="Nolan M."/>
            <person name="Glavina Del Rio T."/>
            <person name="Tice H."/>
            <person name="Cheng J.F."/>
            <person name="Lucas S."/>
            <person name="Chen F."/>
            <person name="Copeland A."/>
            <person name="Ivanova N."/>
            <person name="Mavromatis K."/>
            <person name="Ovchinnikova G."/>
            <person name="Pati A."/>
            <person name="Bruce D."/>
            <person name="Goodwin L."/>
            <person name="Pitluck S."/>
            <person name="Chen A."/>
            <person name="Palaniappan K."/>
            <person name="Land M."/>
            <person name="Hauser L."/>
            <person name="Chang Y.J."/>
            <person name="Jeffries C.D."/>
            <person name="Chain P."/>
            <person name="Saunders E."/>
            <person name="Brettin T."/>
            <person name="Goker M."/>
            <person name="Tindall B.J."/>
            <person name="Bristow J."/>
            <person name="Eisen J.A."/>
            <person name="Markowitz V."/>
            <person name="Hugenholtz P."/>
            <person name="Kyrpides N.C."/>
            <person name="Klenk H.P."/>
            <person name="Detter J.C."/>
        </authorList>
    </citation>
    <scope>NUCLEOTIDE SEQUENCE [LARGE SCALE GENOMIC DNA]</scope>
    <source>
        <strain evidence="7">DSM 16069 / KCTC 12182 / SW-125</strain>
    </source>
</reference>
<dbReference type="PANTHER" id="PTHR36965:SF1">
    <property type="entry name" value="FE(2+)-TRAFFICKING PROTEIN-RELATED"/>
    <property type="match status" value="1"/>
</dbReference>
<gene>
    <name evidence="6" type="ordered locus">Kkor_0207</name>
</gene>
<dbReference type="FunCoup" id="C7R6W2">
    <property type="interactions" value="96"/>
</dbReference>
<keyword evidence="7" id="KW-1185">Reference proteome</keyword>
<dbReference type="GO" id="GO:0005829">
    <property type="term" value="C:cytosol"/>
    <property type="evidence" value="ECO:0007669"/>
    <property type="project" value="TreeGrafter"/>
</dbReference>
<dbReference type="Pfam" id="PF04362">
    <property type="entry name" value="Iron_traffic"/>
    <property type="match status" value="1"/>
</dbReference>
<dbReference type="InterPro" id="IPR007457">
    <property type="entry name" value="Fe_traffick_prot_YggX"/>
</dbReference>